<sequence>MRIEKGVYGEVAMEGLGEVVSSALKMGGVVYLEGDLGMGKTTLVRGMLRGLGYEGPVKSPTYTIVEPYELPGLEVYHFDLYRVRDAEELEFMGIRDYFTDSGLCLIEWAEMGRGALPEADLVVSLSLIPQGRHVSLESQTEKGLAALKILQEVITS</sequence>
<keyword evidence="11" id="KW-0808">Transferase</keyword>
<keyword evidence="7" id="KW-0547">Nucleotide-binding</keyword>
<reference evidence="11 12" key="1">
    <citation type="submission" date="2016-06" db="EMBL/GenBank/DDBJ databases">
        <title>The sequenced genome of the ice-adhering bacterium Marinomonas primoryensis, from Antarctica.</title>
        <authorList>
            <person name="Graham L."/>
            <person name="Vance T.D.R."/>
            <person name="Davies P.L."/>
        </authorList>
    </citation>
    <scope>NUCLEOTIDE SEQUENCE [LARGE SCALE GENOMIC DNA]</scope>
    <source>
        <strain evidence="11 12">AceL</strain>
    </source>
</reference>
<keyword evidence="9" id="KW-0460">Magnesium</keyword>
<evidence type="ECO:0000256" key="7">
    <source>
        <dbReference type="ARBA" id="ARBA00022741"/>
    </source>
</evidence>
<dbReference type="GO" id="GO:0005524">
    <property type="term" value="F:ATP binding"/>
    <property type="evidence" value="ECO:0007669"/>
    <property type="project" value="UniProtKB-KW"/>
</dbReference>
<name>A0A2Z4PUQ0_9GAMM</name>
<keyword evidence="8" id="KW-0067">ATP-binding</keyword>
<dbReference type="PANTHER" id="PTHR33540:SF2">
    <property type="entry name" value="TRNA THREONYLCARBAMOYLADENOSINE BIOSYNTHESIS PROTEIN TSAE"/>
    <property type="match status" value="1"/>
</dbReference>
<dbReference type="OrthoDB" id="9800307at2"/>
<dbReference type="InterPro" id="IPR003442">
    <property type="entry name" value="T6A_TsaE"/>
</dbReference>
<proteinExistence type="inferred from homology"/>
<dbReference type="EMBL" id="CP016181">
    <property type="protein sequence ID" value="AWY01177.1"/>
    <property type="molecule type" value="Genomic_DNA"/>
</dbReference>
<keyword evidence="6" id="KW-0479">Metal-binding</keyword>
<keyword evidence="4" id="KW-0963">Cytoplasm</keyword>
<evidence type="ECO:0000256" key="5">
    <source>
        <dbReference type="ARBA" id="ARBA00022694"/>
    </source>
</evidence>
<dbReference type="Proteomes" id="UP000249898">
    <property type="component" value="Chromosome"/>
</dbReference>
<dbReference type="GO" id="GO:0002949">
    <property type="term" value="P:tRNA threonylcarbamoyladenosine modification"/>
    <property type="evidence" value="ECO:0007669"/>
    <property type="project" value="InterPro"/>
</dbReference>
<evidence type="ECO:0000313" key="12">
    <source>
        <dbReference type="Proteomes" id="UP000249898"/>
    </source>
</evidence>
<dbReference type="GO" id="GO:0016740">
    <property type="term" value="F:transferase activity"/>
    <property type="evidence" value="ECO:0007669"/>
    <property type="project" value="UniProtKB-KW"/>
</dbReference>
<evidence type="ECO:0000256" key="8">
    <source>
        <dbReference type="ARBA" id="ARBA00022840"/>
    </source>
</evidence>
<dbReference type="SUPFAM" id="SSF52540">
    <property type="entry name" value="P-loop containing nucleoside triphosphate hydrolases"/>
    <property type="match status" value="1"/>
</dbReference>
<dbReference type="Pfam" id="PF02367">
    <property type="entry name" value="TsaE"/>
    <property type="match status" value="1"/>
</dbReference>
<comment type="subcellular location">
    <subcellularLocation>
        <location evidence="1">Cytoplasm</location>
    </subcellularLocation>
</comment>
<dbReference type="GO" id="GO:0046872">
    <property type="term" value="F:metal ion binding"/>
    <property type="evidence" value="ECO:0007669"/>
    <property type="project" value="UniProtKB-KW"/>
</dbReference>
<dbReference type="NCBIfam" id="TIGR00150">
    <property type="entry name" value="T6A_YjeE"/>
    <property type="match status" value="1"/>
</dbReference>
<evidence type="ECO:0000256" key="1">
    <source>
        <dbReference type="ARBA" id="ARBA00004496"/>
    </source>
</evidence>
<protein>
    <recommendedName>
        <fullName evidence="3">tRNA threonylcarbamoyladenosine biosynthesis protein TsaE</fullName>
    </recommendedName>
    <alternativeName>
        <fullName evidence="10">t(6)A37 threonylcarbamoyladenosine biosynthesis protein TsaE</fullName>
    </alternativeName>
</protein>
<accession>A0A2Z4PUQ0</accession>
<organism evidence="11 12">
    <name type="scientific">Marinomonas primoryensis</name>
    <dbReference type="NCBI Taxonomy" id="178399"/>
    <lineage>
        <taxon>Bacteria</taxon>
        <taxon>Pseudomonadati</taxon>
        <taxon>Pseudomonadota</taxon>
        <taxon>Gammaproteobacteria</taxon>
        <taxon>Oceanospirillales</taxon>
        <taxon>Oceanospirillaceae</taxon>
        <taxon>Marinomonas</taxon>
    </lineage>
</organism>
<evidence type="ECO:0000256" key="3">
    <source>
        <dbReference type="ARBA" id="ARBA00019010"/>
    </source>
</evidence>
<evidence type="ECO:0000313" key="11">
    <source>
        <dbReference type="EMBL" id="AWY01177.1"/>
    </source>
</evidence>
<dbReference type="AlphaFoldDB" id="A0A2Z4PUQ0"/>
<evidence type="ECO:0000256" key="10">
    <source>
        <dbReference type="ARBA" id="ARBA00032441"/>
    </source>
</evidence>
<dbReference type="GO" id="GO:0005737">
    <property type="term" value="C:cytoplasm"/>
    <property type="evidence" value="ECO:0007669"/>
    <property type="project" value="UniProtKB-SubCell"/>
</dbReference>
<dbReference type="InterPro" id="IPR027417">
    <property type="entry name" value="P-loop_NTPase"/>
</dbReference>
<evidence type="ECO:0000256" key="2">
    <source>
        <dbReference type="ARBA" id="ARBA00007599"/>
    </source>
</evidence>
<dbReference type="PANTHER" id="PTHR33540">
    <property type="entry name" value="TRNA THREONYLCARBAMOYLADENOSINE BIOSYNTHESIS PROTEIN TSAE"/>
    <property type="match status" value="1"/>
</dbReference>
<evidence type="ECO:0000256" key="4">
    <source>
        <dbReference type="ARBA" id="ARBA00022490"/>
    </source>
</evidence>
<keyword evidence="5" id="KW-0819">tRNA processing</keyword>
<gene>
    <name evidence="11" type="ORF">A8139_15295</name>
</gene>
<comment type="similarity">
    <text evidence="2">Belongs to the TsaE family.</text>
</comment>
<dbReference type="RefSeq" id="WP_112139486.1">
    <property type="nucleotide sequence ID" value="NZ_CP016181.1"/>
</dbReference>
<dbReference type="Gene3D" id="3.40.50.300">
    <property type="entry name" value="P-loop containing nucleotide triphosphate hydrolases"/>
    <property type="match status" value="1"/>
</dbReference>
<evidence type="ECO:0000256" key="9">
    <source>
        <dbReference type="ARBA" id="ARBA00022842"/>
    </source>
</evidence>
<evidence type="ECO:0000256" key="6">
    <source>
        <dbReference type="ARBA" id="ARBA00022723"/>
    </source>
</evidence>